<keyword evidence="3" id="KW-1185">Reference proteome</keyword>
<protein>
    <submittedName>
        <fullName evidence="2">ABC transporter permease</fullName>
    </submittedName>
</protein>
<dbReference type="RefSeq" id="WP_105942064.1">
    <property type="nucleotide sequence ID" value="NZ_CP027433.1"/>
</dbReference>
<dbReference type="OrthoDB" id="4411497at2"/>
<feature type="transmembrane region" description="Helical" evidence="1">
    <location>
        <begin position="152"/>
        <end position="172"/>
    </location>
</feature>
<organism evidence="2 3">
    <name type="scientific">Gordonia iterans</name>
    <dbReference type="NCBI Taxonomy" id="1004901"/>
    <lineage>
        <taxon>Bacteria</taxon>
        <taxon>Bacillati</taxon>
        <taxon>Actinomycetota</taxon>
        <taxon>Actinomycetes</taxon>
        <taxon>Mycobacteriales</taxon>
        <taxon>Gordoniaceae</taxon>
        <taxon>Gordonia</taxon>
    </lineage>
</organism>
<accession>A0A2S0KFA5</accession>
<dbReference type="KEGG" id="git:C6V83_08680"/>
<evidence type="ECO:0000313" key="3">
    <source>
        <dbReference type="Proteomes" id="UP000239814"/>
    </source>
</evidence>
<keyword evidence="1" id="KW-1133">Transmembrane helix</keyword>
<dbReference type="Proteomes" id="UP000239814">
    <property type="component" value="Chromosome"/>
</dbReference>
<proteinExistence type="predicted"/>
<sequence length="259" mass="27919">MTALTRGIRSELSRWSWRSPVLYSFVPLAILIPVILNAAIAVASQSDLLPTDGGMETENSGYWVIIFTTFILMLAGISSTCGEYGNGTIGTYLAIQPKRWVLPMSKLITYGGLGFLVSLMTIAGIVGLFPLIFPDVWGAVSITSSSGLRLVYGVPLLTFFTCALGIGLSLLVHRSGVVVMLVLLWKFGIEVFFTFIPGDLGLWLQRLSPFKNGELGAGQVATIDSPFGGGAGSLAYFAVLCAVFFVWGVVRLHRAEIRD</sequence>
<feature type="transmembrane region" description="Helical" evidence="1">
    <location>
        <begin position="21"/>
        <end position="42"/>
    </location>
</feature>
<feature type="transmembrane region" description="Helical" evidence="1">
    <location>
        <begin position="234"/>
        <end position="252"/>
    </location>
</feature>
<feature type="transmembrane region" description="Helical" evidence="1">
    <location>
        <begin position="107"/>
        <end position="132"/>
    </location>
</feature>
<feature type="transmembrane region" description="Helical" evidence="1">
    <location>
        <begin position="177"/>
        <end position="196"/>
    </location>
</feature>
<keyword evidence="1" id="KW-0472">Membrane</keyword>
<feature type="transmembrane region" description="Helical" evidence="1">
    <location>
        <begin position="62"/>
        <end position="86"/>
    </location>
</feature>
<gene>
    <name evidence="2" type="ORF">C6V83_08680</name>
</gene>
<evidence type="ECO:0000313" key="2">
    <source>
        <dbReference type="EMBL" id="AVM00336.1"/>
    </source>
</evidence>
<reference evidence="2 3" key="1">
    <citation type="submission" date="2018-03" db="EMBL/GenBank/DDBJ databases">
        <title>Characteristics and genome of n-alkane degrading marine bacteria Gordonia iterans isolated from crude oil contaminated in Tae-an, South Korea.</title>
        <authorList>
            <person name="Lee S.-S."/>
            <person name="Kim H."/>
        </authorList>
    </citation>
    <scope>NUCLEOTIDE SEQUENCE [LARGE SCALE GENOMIC DNA]</scope>
    <source>
        <strain evidence="2 3">Co17</strain>
    </source>
</reference>
<name>A0A2S0KFA5_9ACTN</name>
<evidence type="ECO:0000256" key="1">
    <source>
        <dbReference type="SAM" id="Phobius"/>
    </source>
</evidence>
<dbReference type="EMBL" id="CP027433">
    <property type="protein sequence ID" value="AVM00336.1"/>
    <property type="molecule type" value="Genomic_DNA"/>
</dbReference>
<keyword evidence="1" id="KW-0812">Transmembrane</keyword>
<dbReference type="AlphaFoldDB" id="A0A2S0KFA5"/>